<accession>A0A7I7SAR2</accession>
<dbReference type="AlphaFoldDB" id="A0A7I7SAR2"/>
<gene>
    <name evidence="1" type="ORF">B8W67_13985</name>
</gene>
<comment type="caution">
    <text evidence="1">The sequence shown here is derived from an EMBL/GenBank/DDBJ whole genome shotgun (WGS) entry which is preliminary data.</text>
</comment>
<dbReference type="Proteomes" id="UP000193577">
    <property type="component" value="Unassembled WGS sequence"/>
</dbReference>
<name>A0A7I7SAR2_9MYCO</name>
<sequence length="74" mass="7676">MSKVGAYAHFAPKGSTTPEVLAAAGRVKVTRELGDGERDLAEVGQMFEVEHTGTGTGTGACAHAFPDELDWEGG</sequence>
<dbReference type="EMBL" id="NCXO01000032">
    <property type="protein sequence ID" value="OSC32825.1"/>
    <property type="molecule type" value="Genomic_DNA"/>
</dbReference>
<dbReference type="RefSeq" id="WP_085304550.1">
    <property type="nucleotide sequence ID" value="NZ_AP022594.1"/>
</dbReference>
<protein>
    <submittedName>
        <fullName evidence="1">Uncharacterized protein</fullName>
    </submittedName>
</protein>
<reference evidence="1 2" key="1">
    <citation type="submission" date="2017-04" db="EMBL/GenBank/DDBJ databases">
        <title>The new phylogeny of genus Mycobacterium.</title>
        <authorList>
            <person name="Tortoli E."/>
            <person name="Trovato A."/>
            <person name="Cirillo D.M."/>
        </authorList>
    </citation>
    <scope>NUCLEOTIDE SEQUENCE [LARGE SCALE GENOMIC DNA]</scope>
    <source>
        <strain evidence="1 2">KCTC 19819</strain>
    </source>
</reference>
<evidence type="ECO:0000313" key="1">
    <source>
        <dbReference type="EMBL" id="OSC32825.1"/>
    </source>
</evidence>
<keyword evidence="2" id="KW-1185">Reference proteome</keyword>
<proteinExistence type="predicted"/>
<evidence type="ECO:0000313" key="2">
    <source>
        <dbReference type="Proteomes" id="UP000193577"/>
    </source>
</evidence>
<organism evidence="1 2">
    <name type="scientific">Mycolicibacillus koreensis</name>
    <dbReference type="NCBI Taxonomy" id="1069220"/>
    <lineage>
        <taxon>Bacteria</taxon>
        <taxon>Bacillati</taxon>
        <taxon>Actinomycetota</taxon>
        <taxon>Actinomycetes</taxon>
        <taxon>Mycobacteriales</taxon>
        <taxon>Mycobacteriaceae</taxon>
        <taxon>Mycolicibacillus</taxon>
    </lineage>
</organism>